<keyword evidence="2" id="KW-0808">Transferase</keyword>
<name>A3KBC7_SAGS3</name>
<dbReference type="eggNOG" id="COG0454">
    <property type="taxonomic scope" value="Bacteria"/>
</dbReference>
<dbReference type="PROSITE" id="PS51186">
    <property type="entry name" value="GNAT"/>
    <property type="match status" value="1"/>
</dbReference>
<dbReference type="CDD" id="cd04301">
    <property type="entry name" value="NAT_SF"/>
    <property type="match status" value="1"/>
</dbReference>
<dbReference type="SUPFAM" id="SSF55729">
    <property type="entry name" value="Acyl-CoA N-acyltransferases (Nat)"/>
    <property type="match status" value="1"/>
</dbReference>
<dbReference type="GO" id="GO:0016747">
    <property type="term" value="F:acyltransferase activity, transferring groups other than amino-acyl groups"/>
    <property type="evidence" value="ECO:0007669"/>
    <property type="project" value="InterPro"/>
</dbReference>
<dbReference type="Gene3D" id="3.40.630.30">
    <property type="match status" value="1"/>
</dbReference>
<dbReference type="InterPro" id="IPR000182">
    <property type="entry name" value="GNAT_dom"/>
</dbReference>
<dbReference type="PANTHER" id="PTHR47237">
    <property type="entry name" value="SLL0310 PROTEIN"/>
    <property type="match status" value="1"/>
</dbReference>
<dbReference type="EMBL" id="AAYA01000035">
    <property type="protein sequence ID" value="EBA05517.1"/>
    <property type="molecule type" value="Genomic_DNA"/>
</dbReference>
<protein>
    <submittedName>
        <fullName evidence="2">Putative acetyltransferase</fullName>
    </submittedName>
</protein>
<dbReference type="OrthoDB" id="20916at2"/>
<evidence type="ECO:0000313" key="2">
    <source>
        <dbReference type="EMBL" id="EBA05517.1"/>
    </source>
</evidence>
<dbReference type="PANTHER" id="PTHR47237:SF1">
    <property type="entry name" value="SLL0310 PROTEIN"/>
    <property type="match status" value="1"/>
</dbReference>
<reference evidence="2 3" key="1">
    <citation type="submission" date="2006-06" db="EMBL/GenBank/DDBJ databases">
        <authorList>
            <person name="Moran M.A."/>
            <person name="Ferriera S."/>
            <person name="Johnson J."/>
            <person name="Kravitz S."/>
            <person name="Beeson K."/>
            <person name="Sutton G."/>
            <person name="Rogers Y.-H."/>
            <person name="Friedman R."/>
            <person name="Frazier M."/>
            <person name="Venter J.C."/>
        </authorList>
    </citation>
    <scope>NUCLEOTIDE SEQUENCE [LARGE SCALE GENOMIC DNA]</scope>
    <source>
        <strain evidence="2 3">E-37</strain>
    </source>
</reference>
<organism evidence="2 3">
    <name type="scientific">Sagittula stellata (strain ATCC 700073 / DSM 11524 / E-37)</name>
    <dbReference type="NCBI Taxonomy" id="388399"/>
    <lineage>
        <taxon>Bacteria</taxon>
        <taxon>Pseudomonadati</taxon>
        <taxon>Pseudomonadota</taxon>
        <taxon>Alphaproteobacteria</taxon>
        <taxon>Rhodobacterales</taxon>
        <taxon>Roseobacteraceae</taxon>
        <taxon>Sagittula</taxon>
    </lineage>
</organism>
<dbReference type="Gene3D" id="3.40.630.90">
    <property type="match status" value="1"/>
</dbReference>
<evidence type="ECO:0000313" key="3">
    <source>
        <dbReference type="Proteomes" id="UP000005713"/>
    </source>
</evidence>
<dbReference type="AlphaFoldDB" id="A3KBC7"/>
<evidence type="ECO:0000259" key="1">
    <source>
        <dbReference type="PROSITE" id="PS51186"/>
    </source>
</evidence>
<gene>
    <name evidence="2" type="ORF">SSE37_09678</name>
</gene>
<dbReference type="Pfam" id="PF00583">
    <property type="entry name" value="Acetyltransf_1"/>
    <property type="match status" value="1"/>
</dbReference>
<keyword evidence="3" id="KW-1185">Reference proteome</keyword>
<comment type="caution">
    <text evidence="2">The sequence shown here is derived from an EMBL/GenBank/DDBJ whole genome shotgun (WGS) entry which is preliminary data.</text>
</comment>
<dbReference type="InterPro" id="IPR052729">
    <property type="entry name" value="Acyl/Acetyltrans_Enzymes"/>
</dbReference>
<dbReference type="Proteomes" id="UP000005713">
    <property type="component" value="Unassembled WGS sequence"/>
</dbReference>
<feature type="domain" description="N-acetyltransferase" evidence="1">
    <location>
        <begin position="1"/>
        <end position="134"/>
    </location>
</feature>
<dbReference type="InterPro" id="IPR041496">
    <property type="entry name" value="YitH/HolE_GNAT"/>
</dbReference>
<dbReference type="RefSeq" id="WP_005864369.1">
    <property type="nucleotide sequence ID" value="NZ_AAYA01000035.1"/>
</dbReference>
<dbReference type="Pfam" id="PF18014">
    <property type="entry name" value="Acetyltransf_18"/>
    <property type="match status" value="1"/>
</dbReference>
<sequence>MTEQDLAMVLDWAGAEGWNPGIEDAASFRAADPDGFFLAEIDGDPVAAISVVNHDRAHAFLGLYICRPAYRGKGHGFALWQAALEHAGDRTVTLDGVAEQQANYARSGFVFAGRTLRHALGSVPLADSEARPAQDADLPALMKMDRTASGHARDGFARAWFAGTDTRTTWVLGPEGAPTAFATHRLCRSGVKIGPLLARTEAEARGLLAKAPRAPVFIDVPEGTALEASVGSIGFEPVFQTARMHRGPAPQGAPPAYYAVATLELG</sequence>
<dbReference type="InterPro" id="IPR016181">
    <property type="entry name" value="Acyl_CoA_acyltransferase"/>
</dbReference>
<proteinExistence type="predicted"/>
<accession>A3KBC7</accession>